<dbReference type="SUPFAM" id="SSF55961">
    <property type="entry name" value="Bet v1-like"/>
    <property type="match status" value="1"/>
</dbReference>
<dbReference type="AlphaFoldDB" id="A0A7X1NP32"/>
<name>A0A7X1NP32_9MICC</name>
<organism evidence="1 2">
    <name type="scientific">Arthrobacter bussei</name>
    <dbReference type="NCBI Taxonomy" id="2594179"/>
    <lineage>
        <taxon>Bacteria</taxon>
        <taxon>Bacillati</taxon>
        <taxon>Actinomycetota</taxon>
        <taxon>Actinomycetes</taxon>
        <taxon>Micrococcales</taxon>
        <taxon>Micrococcaceae</taxon>
        <taxon>Arthrobacter</taxon>
    </lineage>
</organism>
<accession>A0A7X1NP32</accession>
<dbReference type="Proteomes" id="UP000326464">
    <property type="component" value="Unassembled WGS sequence"/>
</dbReference>
<dbReference type="Gene3D" id="3.30.530.20">
    <property type="match status" value="1"/>
</dbReference>
<reference evidence="2" key="1">
    <citation type="submission" date="2019-07" db="EMBL/GenBank/DDBJ databases">
        <title>Arthrobacter KR32 sp. nov., isolated from mountain cheese made of cows milk.</title>
        <authorList>
            <person name="Flegler A."/>
        </authorList>
    </citation>
    <scope>NUCLEOTIDE SEQUENCE [LARGE SCALE GENOMIC DNA]</scope>
    <source>
        <strain evidence="2">KR32</strain>
    </source>
</reference>
<proteinExistence type="predicted"/>
<sequence length="160" mass="17907">MTVGFTSVTVTAMDQAELFDRSRDIGAHTSSMRFSRERAVAGVTSGLIGPGEQVTWRAWHGGMPIRMTSIITEFDAPHRFVFDAPHRFVDEQLRGPFRAFRHVHEFSSADGSTTMIDRITFSAPFGVIGSVAERILLRPYLRHLIRKRNLYLVSASSGLP</sequence>
<dbReference type="OrthoDB" id="9801773at2"/>
<gene>
    <name evidence="1" type="ORF">FNH21_06220</name>
</gene>
<dbReference type="EMBL" id="VJXX01000001">
    <property type="protein sequence ID" value="MPY10320.1"/>
    <property type="molecule type" value="Genomic_DNA"/>
</dbReference>
<comment type="caution">
    <text evidence="1">The sequence shown here is derived from an EMBL/GenBank/DDBJ whole genome shotgun (WGS) entry which is preliminary data.</text>
</comment>
<evidence type="ECO:0000313" key="2">
    <source>
        <dbReference type="Proteomes" id="UP000326464"/>
    </source>
</evidence>
<dbReference type="CDD" id="cd07820">
    <property type="entry name" value="SRPBCC_3"/>
    <property type="match status" value="1"/>
</dbReference>
<protein>
    <submittedName>
        <fullName evidence="1">SRPBCC family protein</fullName>
    </submittedName>
</protein>
<dbReference type="InterPro" id="IPR023393">
    <property type="entry name" value="START-like_dom_sf"/>
</dbReference>
<evidence type="ECO:0000313" key="1">
    <source>
        <dbReference type="EMBL" id="MPY10320.1"/>
    </source>
</evidence>
<dbReference type="RefSeq" id="WP_152813103.1">
    <property type="nucleotide sequence ID" value="NZ_VJXX01000001.1"/>
</dbReference>
<keyword evidence="2" id="KW-1185">Reference proteome</keyword>